<comment type="similarity">
    <text evidence="1 2">Belongs to the enoyl-CoA hydratase/isomerase family.</text>
</comment>
<dbReference type="OrthoDB" id="8452484at2"/>
<dbReference type="GO" id="GO:0006635">
    <property type="term" value="P:fatty acid beta-oxidation"/>
    <property type="evidence" value="ECO:0007669"/>
    <property type="project" value="TreeGrafter"/>
</dbReference>
<dbReference type="RefSeq" id="WP_073385648.1">
    <property type="nucleotide sequence ID" value="NZ_FQVU01000001.1"/>
</dbReference>
<dbReference type="PROSITE" id="PS00166">
    <property type="entry name" value="ENOYL_COA_HYDRATASE"/>
    <property type="match status" value="1"/>
</dbReference>
<dbReference type="CDD" id="cd06558">
    <property type="entry name" value="crotonase-like"/>
    <property type="match status" value="1"/>
</dbReference>
<protein>
    <submittedName>
        <fullName evidence="3">Enoyl-CoA hydratase</fullName>
    </submittedName>
</protein>
<dbReference type="EMBL" id="FQVU01000001">
    <property type="protein sequence ID" value="SHF66540.1"/>
    <property type="molecule type" value="Genomic_DNA"/>
</dbReference>
<dbReference type="GO" id="GO:0003824">
    <property type="term" value="F:catalytic activity"/>
    <property type="evidence" value="ECO:0007669"/>
    <property type="project" value="InterPro"/>
</dbReference>
<evidence type="ECO:0000256" key="2">
    <source>
        <dbReference type="RuleBase" id="RU003707"/>
    </source>
</evidence>
<accession>A0A1M5DHU9</accession>
<organism evidence="3 4">
    <name type="scientific">Jatrophihabitans endophyticus</name>
    <dbReference type="NCBI Taxonomy" id="1206085"/>
    <lineage>
        <taxon>Bacteria</taxon>
        <taxon>Bacillati</taxon>
        <taxon>Actinomycetota</taxon>
        <taxon>Actinomycetes</taxon>
        <taxon>Jatrophihabitantales</taxon>
        <taxon>Jatrophihabitantaceae</taxon>
        <taxon>Jatrophihabitans</taxon>
    </lineage>
</organism>
<dbReference type="InterPro" id="IPR018376">
    <property type="entry name" value="Enoyl-CoA_hyd/isom_CS"/>
</dbReference>
<dbReference type="SUPFAM" id="SSF52096">
    <property type="entry name" value="ClpP/crotonase"/>
    <property type="match status" value="1"/>
</dbReference>
<sequence length="258" mass="26914">MTEATLVTVTAEADGVRVLTLNDPDRRNAMSPDLQDALVAAAQSVADDPDARVLVVTGAGVAFSAGADLPAVFGTAAEDDVRDVRARLAAIYDSFLRIRRLPIPTIAAVNGAAVGAGVNLALCCDLRVAGPDATFGITFTRLGLHPGGGCTYFLVEALGRQRAMAIIMGGEVLRAAEARDLGLVLDVVVDPLAAALDRARRWAAVDPALARDVKRAVGTAARGPFEETLDFETWAQAASTRNPLLAEAVARFRPATPS</sequence>
<keyword evidence="4" id="KW-1185">Reference proteome</keyword>
<name>A0A1M5DHU9_9ACTN</name>
<dbReference type="PANTHER" id="PTHR11941:SF54">
    <property type="entry name" value="ENOYL-COA HYDRATASE, MITOCHONDRIAL"/>
    <property type="match status" value="1"/>
</dbReference>
<dbReference type="Gene3D" id="3.90.226.10">
    <property type="entry name" value="2-enoyl-CoA Hydratase, Chain A, domain 1"/>
    <property type="match status" value="1"/>
</dbReference>
<reference evidence="3 4" key="1">
    <citation type="submission" date="2016-11" db="EMBL/GenBank/DDBJ databases">
        <authorList>
            <person name="Jaros S."/>
            <person name="Januszkiewicz K."/>
            <person name="Wedrychowicz H."/>
        </authorList>
    </citation>
    <scope>NUCLEOTIDE SEQUENCE [LARGE SCALE GENOMIC DNA]</scope>
    <source>
        <strain evidence="3 4">DSM 45627</strain>
    </source>
</reference>
<dbReference type="Proteomes" id="UP000186132">
    <property type="component" value="Unassembled WGS sequence"/>
</dbReference>
<evidence type="ECO:0000256" key="1">
    <source>
        <dbReference type="ARBA" id="ARBA00005254"/>
    </source>
</evidence>
<dbReference type="InterPro" id="IPR029045">
    <property type="entry name" value="ClpP/crotonase-like_dom_sf"/>
</dbReference>
<dbReference type="STRING" id="1206085.SAMN05443575_0583"/>
<evidence type="ECO:0000313" key="4">
    <source>
        <dbReference type="Proteomes" id="UP000186132"/>
    </source>
</evidence>
<dbReference type="PANTHER" id="PTHR11941">
    <property type="entry name" value="ENOYL-COA HYDRATASE-RELATED"/>
    <property type="match status" value="1"/>
</dbReference>
<dbReference type="InterPro" id="IPR001753">
    <property type="entry name" value="Enoyl-CoA_hydra/iso"/>
</dbReference>
<gene>
    <name evidence="3" type="ORF">SAMN05443575_0583</name>
</gene>
<evidence type="ECO:0000313" key="3">
    <source>
        <dbReference type="EMBL" id="SHF66540.1"/>
    </source>
</evidence>
<proteinExistence type="inferred from homology"/>
<dbReference type="AlphaFoldDB" id="A0A1M5DHU9"/>
<dbReference type="Pfam" id="PF00378">
    <property type="entry name" value="ECH_1"/>
    <property type="match status" value="1"/>
</dbReference>